<dbReference type="Pfam" id="PF00149">
    <property type="entry name" value="Metallophos"/>
    <property type="match status" value="1"/>
</dbReference>
<accession>A0A150LQ46</accession>
<keyword evidence="3" id="KW-0378">Hydrolase</keyword>
<protein>
    <recommendedName>
        <fullName evidence="6">Calcineurin-like phosphoesterase domain-containing protein</fullName>
    </recommendedName>
</protein>
<sequence length="292" mass="33397">MLERDRKMPKKMTRRTFLKTLGKTGAFTLLAGLSGYYYSKHIEPYWTEITRFTIRHKLIPADFRRFKIALFSDTHLGYHYQLSHLRKAVSLIMEENPDMIIFSGDLMDNPSAYHQIRETVELLRLLDAPFGKFAVFGNHDHGGYGTEKYRYIMEESRFKVLQNTAVPVAKGRSFIFLAGVDDCMLGRPDLIAALARRPGEVYTILISHAPDYADVAKGYPVHLQISGHSHGGQIQIPFVGPVITPRYGRKYVEGLYALDGLTLYVNRGLGTTRLPFRFLSRPEITFFTLEPE</sequence>
<proteinExistence type="inferred from homology"/>
<dbReference type="PATRIC" id="fig|301148.3.peg.338"/>
<keyword evidence="5" id="KW-0472">Membrane</keyword>
<comment type="caution">
    <text evidence="7">The sequence shown here is derived from an EMBL/GenBank/DDBJ whole genome shotgun (WGS) entry which is preliminary data.</text>
</comment>
<dbReference type="Gene3D" id="3.60.21.10">
    <property type="match status" value="1"/>
</dbReference>
<reference evidence="7 8" key="1">
    <citation type="submission" date="2016-01" db="EMBL/GenBank/DDBJ databases">
        <title>Draft Genome Sequences of Seven Thermophilic Sporeformers Isolated from Foods.</title>
        <authorList>
            <person name="Berendsen E.M."/>
            <person name="Wells-Bennik M.H."/>
            <person name="Krawcyk A.O."/>
            <person name="De Jong A."/>
            <person name="Holsappel S."/>
            <person name="Eijlander R.T."/>
            <person name="Kuipers O.P."/>
        </authorList>
    </citation>
    <scope>NUCLEOTIDE SEQUENCE [LARGE SCALE GENOMIC DNA]</scope>
    <source>
        <strain evidence="7 8">B4135</strain>
    </source>
</reference>
<feature type="domain" description="Calcineurin-like phosphoesterase" evidence="6">
    <location>
        <begin position="66"/>
        <end position="231"/>
    </location>
</feature>
<keyword evidence="5" id="KW-1133">Transmembrane helix</keyword>
<evidence type="ECO:0000256" key="1">
    <source>
        <dbReference type="ARBA" id="ARBA00001968"/>
    </source>
</evidence>
<evidence type="ECO:0000256" key="3">
    <source>
        <dbReference type="ARBA" id="ARBA00022801"/>
    </source>
</evidence>
<dbReference type="PANTHER" id="PTHR31302:SF25">
    <property type="entry name" value="PHOSPHOESTERASE"/>
    <property type="match status" value="1"/>
</dbReference>
<evidence type="ECO:0000256" key="4">
    <source>
        <dbReference type="ARBA" id="ARBA00061089"/>
    </source>
</evidence>
<dbReference type="PANTHER" id="PTHR31302">
    <property type="entry name" value="TRANSMEMBRANE PROTEIN WITH METALLOPHOSPHOESTERASE DOMAIN-RELATED"/>
    <property type="match status" value="1"/>
</dbReference>
<dbReference type="InterPro" id="IPR029052">
    <property type="entry name" value="Metallo-depent_PP-like"/>
</dbReference>
<dbReference type="AlphaFoldDB" id="A0A150LQ46"/>
<keyword evidence="2" id="KW-0479">Metal-binding</keyword>
<evidence type="ECO:0000259" key="6">
    <source>
        <dbReference type="Pfam" id="PF00149"/>
    </source>
</evidence>
<dbReference type="GO" id="GO:0008758">
    <property type="term" value="F:UDP-2,3-diacylglucosamine hydrolase activity"/>
    <property type="evidence" value="ECO:0007669"/>
    <property type="project" value="TreeGrafter"/>
</dbReference>
<comment type="cofactor">
    <cofactor evidence="1">
        <name>a divalent metal cation</name>
        <dbReference type="ChEBI" id="CHEBI:60240"/>
    </cofactor>
</comment>
<dbReference type="GO" id="GO:0009245">
    <property type="term" value="P:lipid A biosynthetic process"/>
    <property type="evidence" value="ECO:0007669"/>
    <property type="project" value="TreeGrafter"/>
</dbReference>
<comment type="similarity">
    <text evidence="4">Belongs to the metallophosphoesterase superfamily.</text>
</comment>
<evidence type="ECO:0000313" key="7">
    <source>
        <dbReference type="EMBL" id="KYD14403.1"/>
    </source>
</evidence>
<evidence type="ECO:0000313" key="8">
    <source>
        <dbReference type="Proteomes" id="UP000075683"/>
    </source>
</evidence>
<keyword evidence="5" id="KW-0812">Transmembrane</keyword>
<dbReference type="SUPFAM" id="SSF56300">
    <property type="entry name" value="Metallo-dependent phosphatases"/>
    <property type="match status" value="1"/>
</dbReference>
<organism evidence="7 8">
    <name type="scientific">Caldibacillus debilis</name>
    <dbReference type="NCBI Taxonomy" id="301148"/>
    <lineage>
        <taxon>Bacteria</taxon>
        <taxon>Bacillati</taxon>
        <taxon>Bacillota</taxon>
        <taxon>Bacilli</taxon>
        <taxon>Bacillales</taxon>
        <taxon>Bacillaceae</taxon>
        <taxon>Caldibacillus</taxon>
    </lineage>
</organism>
<dbReference type="EMBL" id="LQYT01000073">
    <property type="protein sequence ID" value="KYD14403.1"/>
    <property type="molecule type" value="Genomic_DNA"/>
</dbReference>
<dbReference type="Proteomes" id="UP000075683">
    <property type="component" value="Unassembled WGS sequence"/>
</dbReference>
<name>A0A150LQ46_9BACI</name>
<dbReference type="InterPro" id="IPR004843">
    <property type="entry name" value="Calcineurin-like_PHP"/>
</dbReference>
<dbReference type="CDD" id="cd07385">
    <property type="entry name" value="MPP_YkuE_C"/>
    <property type="match status" value="1"/>
</dbReference>
<evidence type="ECO:0000256" key="2">
    <source>
        <dbReference type="ARBA" id="ARBA00022723"/>
    </source>
</evidence>
<dbReference type="InterPro" id="IPR051158">
    <property type="entry name" value="Metallophosphoesterase_sf"/>
</dbReference>
<dbReference type="GO" id="GO:0016020">
    <property type="term" value="C:membrane"/>
    <property type="evidence" value="ECO:0007669"/>
    <property type="project" value="GOC"/>
</dbReference>
<dbReference type="GO" id="GO:0046872">
    <property type="term" value="F:metal ion binding"/>
    <property type="evidence" value="ECO:0007669"/>
    <property type="project" value="UniProtKB-KW"/>
</dbReference>
<feature type="transmembrane region" description="Helical" evidence="5">
    <location>
        <begin position="21"/>
        <end position="39"/>
    </location>
</feature>
<dbReference type="FunFam" id="3.60.21.10:FF:000028">
    <property type="entry name" value="Putative metallophosphoesterase"/>
    <property type="match status" value="1"/>
</dbReference>
<evidence type="ECO:0000256" key="5">
    <source>
        <dbReference type="SAM" id="Phobius"/>
    </source>
</evidence>
<gene>
    <name evidence="7" type="ORF">B4135_2830</name>
</gene>